<dbReference type="PANTHER" id="PTHR32305:SF15">
    <property type="entry name" value="PROTEIN RHSA-RELATED"/>
    <property type="match status" value="1"/>
</dbReference>
<dbReference type="InterPro" id="IPR050708">
    <property type="entry name" value="T6SS_VgrG/RHS"/>
</dbReference>
<feature type="region of interest" description="Disordered" evidence="1">
    <location>
        <begin position="1505"/>
        <end position="1535"/>
    </location>
</feature>
<dbReference type="Pfam" id="PF05593">
    <property type="entry name" value="RHS_repeat"/>
    <property type="match status" value="1"/>
</dbReference>
<keyword evidence="4" id="KW-1185">Reference proteome</keyword>
<dbReference type="PANTHER" id="PTHR32305">
    <property type="match status" value="1"/>
</dbReference>
<dbReference type="KEGG" id="spad:DVK44_08065"/>
<dbReference type="Gene3D" id="2.180.10.10">
    <property type="entry name" value="RHS repeat-associated core"/>
    <property type="match status" value="1"/>
</dbReference>
<evidence type="ECO:0000313" key="4">
    <source>
        <dbReference type="Proteomes" id="UP000253868"/>
    </source>
</evidence>
<sequence>MSLAVALTLALESAVTVATTGQAVALPAHTSASAPQTRSPAAVTEATDTDSARVAARLAGKRVEVLSERTESSTTWANPDGTVTVDTFGGPVRYEDDLSGAWRDIDVALVQRRNGVVEAAAHPLGLTLAGRTSAADAARIEASGGEPGEPKTPAVPLVSLDDGAGKELTVSWRGELPAPTVVDTHARYADAMPFTDLIVESTRTGFEQFLELKDRRAVEANGSVTLTLSTKGLDVRANEDRSVSFLDSDSGEQVGVLPAPVMWDARTDPRSGDPYRTAEVGLTVSQRGDDVDLTLTPDQDFLTAPDTTFPVTVDPAVNIGPSFDAFVQQGYTTDQSASTELKLGNNGSGQAARSFLAFPMASVTGKNITQAKLNLWNFHSWSCAARSWEVWDTGSVSASARWTAQPAWRKKWADTTSTKGYSSGCADGWVSQDITGLAQSWAANGNATNTLGIRATDESDPYGWKKFNSADAASNIPYLSVTYTSLASVPTGQAITPSLVNAYNGKRYVTSLTPQVSAKVSHAGGGSVKAQFEITPDPAYNDAGGYSYTVTSANVASGGNAKITVPADKAFPAGSHLRYRVRGYDGALYGPWTGYTVFVLNTAKPAAPGISCDTYQRDTWSAKAEDSTKCTFTTTSSDGQGYLWGLDDPATPKRVDDTIAGSGGKPLTVTVKPGDGWHTLYARTVDSGGNLSTATTQYSFGVGADGAALLSPSEGDRSARRVALSAKGRTDYTGVAYQYRRGETDTWKNVPSSDVKKASDGSAVAGWPLAISGGITPALTWDVTATLAEDGPIDVRASFVKGSTTGYSQPSTVTVDRRAGTAPAERLGPGTLNLLTGDYTLSITDVSAFGMTVSRSVSSRHPSAVEEGQAAIFGKEWTAGRILGDSEVSWSQVKKTSAVSVALVDISGQSRGFTATGTGGWRPEPGSSELTLTGSLTGSFTLRDTEGTVTVFSRTDSKATTWQATSTTQDGLAVSTTTVIPEAAGTNGLTRPKRIVASTSAVPAATCAGAPATRGCRVLDFVYATTTTATDDSPGDHAGQVTEIRLWSTAPGASAATSEPVQRYLYDRAGRLFETWQPKVSPPLKTRYGYDADGRVTTLTQAGELPWTFAYGRAGHTDVAGDGMLLKMSRPGLRGGTADVVEGISETSVVYDVPVTGAGAPYPMGPSDVRAWGQSDAPTDATALLPPDAVPPHHTGSALSAGDYERAAITYVNASGREVNSAVPGGHITAAEYDRHGNSVRTLSAANRALALALTADDRATLADLGIAALPTAERAELLSARSTYDESGTRGLEVFGPLRRIELTEPLKSGTTTLLPAGTSVAARNWTVSTYDAGRPTDGSATVEDQVTRATSGAQLLDSPALMAEARVTETVYDWVKGLPVKTIEDPAGLALTTITSYDEQGRAVKEQLPGADGNDAATQLTTYWSATGTGNCAGRPEWADLPCSTYAAAPITGGGSNPSGQPVTTSAYDWWGNTTRTQETVGGVTRVTETGYDAAGRAISLKTSGGSGRSVPETTITYDPGNGQPFRTVSPTGGTITQRYDALGRLISYTDADDGTTRTEYDALDRPVKVSDSIPSTVTYSYDHRAEPRGMAVRSTDSVAGVFTAQYDADGSVVREGLPGGYTLTQKEDPAGAVVSRVYVRDSDSVGVMADSVTRSIHGEVVGHDGWSSQTFGYDRTGRLATVEDTVGDVCTRRTYTFDRSANRTSLTSASGGVGADCPTSAGTRRTHSYDSGNRLVDAGYGYDAFGRTTTLPGSRIDYFANDLVHQQTTAGARQTWTLDAHHRARSWTVESSTENGWETTGSKRNHYDGDGDSPRWIVEDTGTGALTRIVDSAAGEFSATTGADGGTVLQLTGIHGDIGLQLPLDPAEAPQVLDNDEYGNARLGQAAPRYGWLGAKQRSSETLTGLTMLGVRLYNPATGRFLSVDPDPDGGSNAYVYCSGDAVNCRDTTGLLDYSFEFQLGLGKAKAKSLFKHWMKNFGKIFPLKGRAKKITHVGQKMDLRDSIAGFGSINFNVRVASIGARRLRLDARKGSVVYGRNSYIAFRIHKPKKDSKGFGQLYLIVHGHTEGDTWADRWIPGFMYRKGAYSTWDKLASNLRRQVW</sequence>
<name>A0A345HLT5_9ACTN</name>
<feature type="compositionally biased region" description="Polar residues" evidence="1">
    <location>
        <begin position="30"/>
        <end position="39"/>
    </location>
</feature>
<evidence type="ECO:0000256" key="2">
    <source>
        <dbReference type="SAM" id="SignalP"/>
    </source>
</evidence>
<dbReference type="Proteomes" id="UP000253868">
    <property type="component" value="Chromosome"/>
</dbReference>
<gene>
    <name evidence="3" type="ORF">DVK44_08065</name>
</gene>
<dbReference type="NCBIfam" id="TIGR01643">
    <property type="entry name" value="YD_repeat_2x"/>
    <property type="match status" value="1"/>
</dbReference>
<keyword evidence="2" id="KW-0732">Signal</keyword>
<feature type="region of interest" description="Disordered" evidence="1">
    <location>
        <begin position="28"/>
        <end position="50"/>
    </location>
</feature>
<dbReference type="InterPro" id="IPR006530">
    <property type="entry name" value="YD"/>
</dbReference>
<dbReference type="EMBL" id="CP031194">
    <property type="protein sequence ID" value="AXG77659.1"/>
    <property type="molecule type" value="Genomic_DNA"/>
</dbReference>
<dbReference type="OrthoDB" id="5994822at2"/>
<feature type="chain" id="PRO_5038334911" evidence="2">
    <location>
        <begin position="19"/>
        <end position="2104"/>
    </location>
</feature>
<organism evidence="3 4">
    <name type="scientific">Streptomyces paludis</name>
    <dbReference type="NCBI Taxonomy" id="2282738"/>
    <lineage>
        <taxon>Bacteria</taxon>
        <taxon>Bacillati</taxon>
        <taxon>Actinomycetota</taxon>
        <taxon>Actinomycetes</taxon>
        <taxon>Kitasatosporales</taxon>
        <taxon>Streptomycetaceae</taxon>
        <taxon>Streptomyces</taxon>
    </lineage>
</organism>
<dbReference type="InterPro" id="IPR022385">
    <property type="entry name" value="Rhs_assc_core"/>
</dbReference>
<feature type="region of interest" description="Disordered" evidence="1">
    <location>
        <begin position="1790"/>
        <end position="1816"/>
    </location>
</feature>
<evidence type="ECO:0000313" key="3">
    <source>
        <dbReference type="EMBL" id="AXG77659.1"/>
    </source>
</evidence>
<dbReference type="NCBIfam" id="NF033679">
    <property type="entry name" value="DNRLRE_dom"/>
    <property type="match status" value="1"/>
</dbReference>
<dbReference type="NCBIfam" id="TIGR03696">
    <property type="entry name" value="Rhs_assc_core"/>
    <property type="match status" value="1"/>
</dbReference>
<accession>A0A345HLT5</accession>
<dbReference type="InterPro" id="IPR031325">
    <property type="entry name" value="RHS_repeat"/>
</dbReference>
<protein>
    <submittedName>
        <fullName evidence="3">RHS repeat protein</fullName>
    </submittedName>
</protein>
<feature type="compositionally biased region" description="Polar residues" evidence="1">
    <location>
        <begin position="1791"/>
        <end position="1805"/>
    </location>
</feature>
<feature type="region of interest" description="Disordered" evidence="1">
    <location>
        <begin position="1710"/>
        <end position="1731"/>
    </location>
</feature>
<dbReference type="RefSeq" id="WP_114659026.1">
    <property type="nucleotide sequence ID" value="NZ_CP031194.1"/>
</dbReference>
<proteinExistence type="predicted"/>
<evidence type="ECO:0000256" key="1">
    <source>
        <dbReference type="SAM" id="MobiDB-lite"/>
    </source>
</evidence>
<feature type="signal peptide" evidence="2">
    <location>
        <begin position="1"/>
        <end position="18"/>
    </location>
</feature>
<reference evidence="4" key="1">
    <citation type="submission" date="2018-07" db="EMBL/GenBank/DDBJ databases">
        <authorList>
            <person name="Zhao J."/>
        </authorList>
    </citation>
    <scope>NUCLEOTIDE SEQUENCE [LARGE SCALE GENOMIC DNA]</scope>
    <source>
        <strain evidence="4">GSSD-12</strain>
    </source>
</reference>